<feature type="transmembrane region" description="Helical" evidence="1">
    <location>
        <begin position="176"/>
        <end position="195"/>
    </location>
</feature>
<keyword evidence="1" id="KW-0472">Membrane</keyword>
<reference evidence="3" key="1">
    <citation type="submission" date="2016-10" db="EMBL/GenBank/DDBJ databases">
        <authorList>
            <person name="Varghese N."/>
            <person name="Submissions S."/>
        </authorList>
    </citation>
    <scope>NUCLEOTIDE SEQUENCE [LARGE SCALE GENOMIC DNA]</scope>
    <source>
        <strain evidence="3">DSM 13577</strain>
    </source>
</reference>
<feature type="transmembrane region" description="Helical" evidence="1">
    <location>
        <begin position="136"/>
        <end position="156"/>
    </location>
</feature>
<organism evidence="2 3">
    <name type="scientific">Anaerobranca gottschalkii DSM 13577</name>
    <dbReference type="NCBI Taxonomy" id="1120990"/>
    <lineage>
        <taxon>Bacteria</taxon>
        <taxon>Bacillati</taxon>
        <taxon>Bacillota</taxon>
        <taxon>Clostridia</taxon>
        <taxon>Eubacteriales</taxon>
        <taxon>Proteinivoracaceae</taxon>
        <taxon>Anaerobranca</taxon>
    </lineage>
</organism>
<dbReference type="RefSeq" id="WP_091351362.1">
    <property type="nucleotide sequence ID" value="NZ_FOIF01000056.1"/>
</dbReference>
<sequence>MRREVPIVVTFLAGILFLIDYFIKIPVISGVVGEFETWAVVIAAFALGLGAANLIRIHLQKIIKKADGWYNSVLLLACMLIVGVSGIGWGQQSSVYEFFFDNLFVPINGTMFALLAFYLASASYRAFRIRTPEATVLLIAATIVMIGNTTLGQAIWGGFSKYSGWIMGVFNTAGMRGIMIGASLGAIVTSLRIIFGIDRSYFGGQ</sequence>
<protein>
    <submittedName>
        <fullName evidence="2">Uncharacterized protein</fullName>
    </submittedName>
</protein>
<evidence type="ECO:0000313" key="2">
    <source>
        <dbReference type="EMBL" id="SET13772.1"/>
    </source>
</evidence>
<gene>
    <name evidence="2" type="ORF">SAMN03080614_105612</name>
</gene>
<feature type="transmembrane region" description="Helical" evidence="1">
    <location>
        <begin position="69"/>
        <end position="91"/>
    </location>
</feature>
<keyword evidence="1" id="KW-0812">Transmembrane</keyword>
<dbReference type="STRING" id="1120990.SAMN03080614_105612"/>
<accession>A0A1I0C2W6</accession>
<evidence type="ECO:0000313" key="3">
    <source>
        <dbReference type="Proteomes" id="UP000243819"/>
    </source>
</evidence>
<keyword evidence="1" id="KW-1133">Transmembrane helix</keyword>
<feature type="transmembrane region" description="Helical" evidence="1">
    <location>
        <begin position="38"/>
        <end position="57"/>
    </location>
</feature>
<evidence type="ECO:0000256" key="1">
    <source>
        <dbReference type="SAM" id="Phobius"/>
    </source>
</evidence>
<proteinExistence type="predicted"/>
<dbReference type="EMBL" id="FOIF01000056">
    <property type="protein sequence ID" value="SET13772.1"/>
    <property type="molecule type" value="Genomic_DNA"/>
</dbReference>
<name>A0A1I0C2W6_9FIRM</name>
<dbReference type="OrthoDB" id="259178at2"/>
<feature type="transmembrane region" description="Helical" evidence="1">
    <location>
        <begin position="7"/>
        <end position="32"/>
    </location>
</feature>
<dbReference type="AlphaFoldDB" id="A0A1I0C2W6"/>
<keyword evidence="3" id="KW-1185">Reference proteome</keyword>
<feature type="transmembrane region" description="Helical" evidence="1">
    <location>
        <begin position="103"/>
        <end position="124"/>
    </location>
</feature>
<dbReference type="Proteomes" id="UP000243819">
    <property type="component" value="Unassembled WGS sequence"/>
</dbReference>